<keyword evidence="2" id="KW-1185">Reference proteome</keyword>
<evidence type="ECO:0000313" key="2">
    <source>
        <dbReference type="Proteomes" id="UP000541444"/>
    </source>
</evidence>
<gene>
    <name evidence="1" type="ORF">GIB67_003175</name>
</gene>
<dbReference type="AlphaFoldDB" id="A0A7J7N5Y1"/>
<dbReference type="Proteomes" id="UP000541444">
    <property type="component" value="Unassembled WGS sequence"/>
</dbReference>
<evidence type="ECO:0000313" key="1">
    <source>
        <dbReference type="EMBL" id="KAF6162629.1"/>
    </source>
</evidence>
<comment type="caution">
    <text evidence="1">The sequence shown here is derived from an EMBL/GenBank/DDBJ whole genome shotgun (WGS) entry which is preliminary data.</text>
</comment>
<dbReference type="EMBL" id="JACGCM010001019">
    <property type="protein sequence ID" value="KAF6162629.1"/>
    <property type="molecule type" value="Genomic_DNA"/>
</dbReference>
<proteinExistence type="predicted"/>
<protein>
    <submittedName>
        <fullName evidence="1">Uncharacterized protein</fullName>
    </submittedName>
</protein>
<reference evidence="1 2" key="1">
    <citation type="journal article" date="2020" name="IScience">
        <title>Genome Sequencing of the Endangered Kingdonia uniflora (Circaeasteraceae, Ranunculales) Reveals Potential Mechanisms of Evolutionary Specialization.</title>
        <authorList>
            <person name="Sun Y."/>
            <person name="Deng T."/>
            <person name="Zhang A."/>
            <person name="Moore M.J."/>
            <person name="Landis J.B."/>
            <person name="Lin N."/>
            <person name="Zhang H."/>
            <person name="Zhang X."/>
            <person name="Huang J."/>
            <person name="Zhang X."/>
            <person name="Sun H."/>
            <person name="Wang H."/>
        </authorList>
    </citation>
    <scope>NUCLEOTIDE SEQUENCE [LARGE SCALE GENOMIC DNA]</scope>
    <source>
        <strain evidence="1">TB1705</strain>
        <tissue evidence="1">Leaf</tissue>
    </source>
</reference>
<sequence length="231" mass="26448">MDDLKEVEERARLAILQGKEDTSHMVTRLVKGIWLGIEEQESDLKKAKSELEKNLARANTDTLKEVNQLKAAHAVAIGQLQVETKTNLDETAEERDRLGHHLMLKGYSQEEVDAIKADTYTEEEVEEAEVLGVVDSLGGLSPQIVLDNQGDDVELPVDGSEKVKWDASRVREDYVLMCNREFLEQFDRVKEANENREDQYVKAYFRPEKLNQVISDLTRQVEEKEYGIKKD</sequence>
<organism evidence="1 2">
    <name type="scientific">Kingdonia uniflora</name>
    <dbReference type="NCBI Taxonomy" id="39325"/>
    <lineage>
        <taxon>Eukaryota</taxon>
        <taxon>Viridiplantae</taxon>
        <taxon>Streptophyta</taxon>
        <taxon>Embryophyta</taxon>
        <taxon>Tracheophyta</taxon>
        <taxon>Spermatophyta</taxon>
        <taxon>Magnoliopsida</taxon>
        <taxon>Ranunculales</taxon>
        <taxon>Circaeasteraceae</taxon>
        <taxon>Kingdonia</taxon>
    </lineage>
</organism>
<name>A0A7J7N5Y1_9MAGN</name>
<accession>A0A7J7N5Y1</accession>